<dbReference type="EMBL" id="JARJLG010000293">
    <property type="protein sequence ID" value="KAJ7719337.1"/>
    <property type="molecule type" value="Genomic_DNA"/>
</dbReference>
<organism evidence="2 3">
    <name type="scientific">Mycena maculata</name>
    <dbReference type="NCBI Taxonomy" id="230809"/>
    <lineage>
        <taxon>Eukaryota</taxon>
        <taxon>Fungi</taxon>
        <taxon>Dikarya</taxon>
        <taxon>Basidiomycota</taxon>
        <taxon>Agaricomycotina</taxon>
        <taxon>Agaricomycetes</taxon>
        <taxon>Agaricomycetidae</taxon>
        <taxon>Agaricales</taxon>
        <taxon>Marasmiineae</taxon>
        <taxon>Mycenaceae</taxon>
        <taxon>Mycena</taxon>
    </lineage>
</organism>
<keyword evidence="3" id="KW-1185">Reference proteome</keyword>
<name>A0AAD7HF43_9AGAR</name>
<sequence length="328" mass="36229">MTASANRPILQISDVGKGDKVWAQMLYVGMKDQWMPAPKETGDSYDVFDEYFAGPEPIWHLPTFVLDPNFTNLPEGVYYESAPSGWPQWRRHTTAFLPHVHASHMAASSSTHNKEPQCPNLWPEVDRKSGHRARPRNLALSWPRYNRPGYKTTASRSHPPSQFIAATQGPCYAEQRFHPLPHATFSRPLPAADGLPVRHQVFHAPTPQEMAAYLELSREVQRMHALEATIDVEQRIRDAADGRLALPPSPPPPVFVAPAPGCSTPTASSVGSTPTTSSSSSGPHSPCSPPPRSPTPFRYIPALPVRFPALFPRSDANLDRPNNDSDSN</sequence>
<reference evidence="2" key="1">
    <citation type="submission" date="2023-03" db="EMBL/GenBank/DDBJ databases">
        <title>Massive genome expansion in bonnet fungi (Mycena s.s.) driven by repeated elements and novel gene families across ecological guilds.</title>
        <authorList>
            <consortium name="Lawrence Berkeley National Laboratory"/>
            <person name="Harder C.B."/>
            <person name="Miyauchi S."/>
            <person name="Viragh M."/>
            <person name="Kuo A."/>
            <person name="Thoen E."/>
            <person name="Andreopoulos B."/>
            <person name="Lu D."/>
            <person name="Skrede I."/>
            <person name="Drula E."/>
            <person name="Henrissat B."/>
            <person name="Morin E."/>
            <person name="Kohler A."/>
            <person name="Barry K."/>
            <person name="LaButti K."/>
            <person name="Morin E."/>
            <person name="Salamov A."/>
            <person name="Lipzen A."/>
            <person name="Mereny Z."/>
            <person name="Hegedus B."/>
            <person name="Baldrian P."/>
            <person name="Stursova M."/>
            <person name="Weitz H."/>
            <person name="Taylor A."/>
            <person name="Grigoriev I.V."/>
            <person name="Nagy L.G."/>
            <person name="Martin F."/>
            <person name="Kauserud H."/>
        </authorList>
    </citation>
    <scope>NUCLEOTIDE SEQUENCE</scope>
    <source>
        <strain evidence="2">CBHHK188m</strain>
    </source>
</reference>
<gene>
    <name evidence="2" type="ORF">DFH07DRAFT_314445</name>
</gene>
<dbReference type="Proteomes" id="UP001215280">
    <property type="component" value="Unassembled WGS sequence"/>
</dbReference>
<evidence type="ECO:0000313" key="3">
    <source>
        <dbReference type="Proteomes" id="UP001215280"/>
    </source>
</evidence>
<protein>
    <submittedName>
        <fullName evidence="2">Uncharacterized protein</fullName>
    </submittedName>
</protein>
<comment type="caution">
    <text evidence="2">The sequence shown here is derived from an EMBL/GenBank/DDBJ whole genome shotgun (WGS) entry which is preliminary data.</text>
</comment>
<evidence type="ECO:0000256" key="1">
    <source>
        <dbReference type="SAM" id="MobiDB-lite"/>
    </source>
</evidence>
<accession>A0AAD7HF43</accession>
<evidence type="ECO:0000313" key="2">
    <source>
        <dbReference type="EMBL" id="KAJ7719337.1"/>
    </source>
</evidence>
<feature type="compositionally biased region" description="Low complexity" evidence="1">
    <location>
        <begin position="256"/>
        <end position="285"/>
    </location>
</feature>
<feature type="region of interest" description="Disordered" evidence="1">
    <location>
        <begin position="242"/>
        <end position="299"/>
    </location>
</feature>
<proteinExistence type="predicted"/>
<dbReference type="AlphaFoldDB" id="A0AAD7HF43"/>